<comment type="caution">
    <text evidence="11">The sequence shown here is derived from an EMBL/GenBank/DDBJ whole genome shotgun (WGS) entry which is preliminary data.</text>
</comment>
<evidence type="ECO:0000256" key="1">
    <source>
        <dbReference type="ARBA" id="ARBA00004162"/>
    </source>
</evidence>
<evidence type="ECO:0000256" key="2">
    <source>
        <dbReference type="ARBA" id="ARBA00006742"/>
    </source>
</evidence>
<keyword evidence="8" id="KW-0811">Translocation</keyword>
<evidence type="ECO:0000256" key="5">
    <source>
        <dbReference type="ARBA" id="ARBA00022692"/>
    </source>
</evidence>
<evidence type="ECO:0000256" key="10">
    <source>
        <dbReference type="SAM" id="MobiDB-lite"/>
    </source>
</evidence>
<feature type="compositionally biased region" description="Basic and acidic residues" evidence="10">
    <location>
        <begin position="124"/>
        <end position="134"/>
    </location>
</feature>
<evidence type="ECO:0000256" key="6">
    <source>
        <dbReference type="ARBA" id="ARBA00022927"/>
    </source>
</evidence>
<keyword evidence="12" id="KW-1185">Reference proteome</keyword>
<organism evidence="11 12">
    <name type="scientific">Streptomyces zingiberis</name>
    <dbReference type="NCBI Taxonomy" id="2053010"/>
    <lineage>
        <taxon>Bacteria</taxon>
        <taxon>Bacillati</taxon>
        <taxon>Actinomycetota</taxon>
        <taxon>Actinomycetes</taxon>
        <taxon>Kitasatosporales</taxon>
        <taxon>Streptomycetaceae</taxon>
        <taxon>Streptomyces</taxon>
    </lineage>
</organism>
<reference evidence="11 12" key="1">
    <citation type="submission" date="2020-03" db="EMBL/GenBank/DDBJ databases">
        <title>WGS of actinomycetes isolated from Thailand.</title>
        <authorList>
            <person name="Thawai C."/>
        </authorList>
    </citation>
    <scope>NUCLEOTIDE SEQUENCE [LARGE SCALE GENOMIC DNA]</scope>
    <source>
        <strain evidence="11 12">PLAI 1-29</strain>
    </source>
</reference>
<keyword evidence="9" id="KW-0472">Membrane</keyword>
<feature type="compositionally biased region" description="Basic and acidic residues" evidence="10">
    <location>
        <begin position="143"/>
        <end position="159"/>
    </location>
</feature>
<keyword evidence="5" id="KW-0812">Transmembrane</keyword>
<keyword evidence="6" id="KW-0653">Protein transport</keyword>
<comment type="similarity">
    <text evidence="2">Belongs to the YajC family.</text>
</comment>
<evidence type="ECO:0000256" key="9">
    <source>
        <dbReference type="ARBA" id="ARBA00023136"/>
    </source>
</evidence>
<evidence type="ECO:0000256" key="7">
    <source>
        <dbReference type="ARBA" id="ARBA00022989"/>
    </source>
</evidence>
<name>A0ABX1BYW2_9ACTN</name>
<dbReference type="PANTHER" id="PTHR33909">
    <property type="entry name" value="SEC TRANSLOCON ACCESSORY COMPLEX SUBUNIT YAJC"/>
    <property type="match status" value="1"/>
</dbReference>
<keyword evidence="3" id="KW-0813">Transport</keyword>
<dbReference type="SMART" id="SM01323">
    <property type="entry name" value="YajC"/>
    <property type="match status" value="1"/>
</dbReference>
<dbReference type="EMBL" id="JAATEN010000008">
    <property type="protein sequence ID" value="NJQ01503.1"/>
    <property type="molecule type" value="Genomic_DNA"/>
</dbReference>
<sequence>MNILTFLPLIFLIGLMVLMTRSAKKKQQQAADMRDQMQPGTGIRTIGGVYATVKEVHQDTVLLEIAPGVHTVFAKNAVAAVLDDDEYHRIVHGAEPVTGASAVPDDASSLTGPGEGPVVGLDKTGADVPERPEGEAGPAGGAKENKRGDGDAGGDADAK</sequence>
<evidence type="ECO:0000256" key="3">
    <source>
        <dbReference type="ARBA" id="ARBA00022448"/>
    </source>
</evidence>
<evidence type="ECO:0000256" key="4">
    <source>
        <dbReference type="ARBA" id="ARBA00022475"/>
    </source>
</evidence>
<gene>
    <name evidence="11" type="primary">yajC</name>
    <name evidence="11" type="ORF">HCK00_13455</name>
</gene>
<comment type="subcellular location">
    <subcellularLocation>
        <location evidence="1">Cell membrane</location>
        <topology evidence="1">Single-pass membrane protein</topology>
    </subcellularLocation>
</comment>
<protein>
    <submittedName>
        <fullName evidence="11">Preprotein translocase subunit YajC</fullName>
    </submittedName>
</protein>
<dbReference type="NCBIfam" id="TIGR00739">
    <property type="entry name" value="yajC"/>
    <property type="match status" value="1"/>
</dbReference>
<feature type="region of interest" description="Disordered" evidence="10">
    <location>
        <begin position="93"/>
        <end position="159"/>
    </location>
</feature>
<keyword evidence="4" id="KW-1003">Cell membrane</keyword>
<keyword evidence="7" id="KW-1133">Transmembrane helix</keyword>
<dbReference type="RefSeq" id="WP_168102108.1">
    <property type="nucleotide sequence ID" value="NZ_JAATEN010000008.1"/>
</dbReference>
<dbReference type="Proteomes" id="UP000695264">
    <property type="component" value="Unassembled WGS sequence"/>
</dbReference>
<evidence type="ECO:0000256" key="8">
    <source>
        <dbReference type="ARBA" id="ARBA00023010"/>
    </source>
</evidence>
<evidence type="ECO:0000313" key="11">
    <source>
        <dbReference type="EMBL" id="NJQ01503.1"/>
    </source>
</evidence>
<dbReference type="InterPro" id="IPR003849">
    <property type="entry name" value="Preprotein_translocase_YajC"/>
</dbReference>
<dbReference type="PANTHER" id="PTHR33909:SF1">
    <property type="entry name" value="SEC TRANSLOCON ACCESSORY COMPLEX SUBUNIT YAJC"/>
    <property type="match status" value="1"/>
</dbReference>
<proteinExistence type="inferred from homology"/>
<accession>A0ABX1BYW2</accession>
<evidence type="ECO:0000313" key="12">
    <source>
        <dbReference type="Proteomes" id="UP000695264"/>
    </source>
</evidence>
<dbReference type="Pfam" id="PF02699">
    <property type="entry name" value="YajC"/>
    <property type="match status" value="1"/>
</dbReference>